<keyword evidence="3" id="KW-0813">Transport</keyword>
<feature type="region of interest" description="Disordered" evidence="10">
    <location>
        <begin position="466"/>
        <end position="490"/>
    </location>
</feature>
<keyword evidence="5" id="KW-0997">Cell inner membrane</keyword>
<dbReference type="Pfam" id="PF00324">
    <property type="entry name" value="AA_permease"/>
    <property type="match status" value="1"/>
</dbReference>
<reference evidence="13 14" key="1">
    <citation type="journal article" date="2015" name="Stand. Genomic Sci.">
        <title>Genomic Encyclopedia of Bacterial and Archaeal Type Strains, Phase III: the genomes of soil and plant-associated and newly described type strains.</title>
        <authorList>
            <person name="Whitman W.B."/>
            <person name="Woyke T."/>
            <person name="Klenk H.P."/>
            <person name="Zhou Y."/>
            <person name="Lilburn T.G."/>
            <person name="Beck B.J."/>
            <person name="De Vos P."/>
            <person name="Vandamme P."/>
            <person name="Eisen J.A."/>
            <person name="Garrity G."/>
            <person name="Hugenholtz P."/>
            <person name="Kyrpides N.C."/>
        </authorList>
    </citation>
    <scope>NUCLEOTIDE SEQUENCE [LARGE SCALE GENOMIC DNA]</scope>
    <source>
        <strain evidence="13 14">RF6</strain>
    </source>
</reference>
<protein>
    <submittedName>
        <fullName evidence="13">Amino acid/polyamine/organocation transporter (APC superfamily)</fullName>
    </submittedName>
</protein>
<feature type="transmembrane region" description="Helical" evidence="11">
    <location>
        <begin position="344"/>
        <end position="367"/>
    </location>
</feature>
<feature type="transmembrane region" description="Helical" evidence="11">
    <location>
        <begin position="291"/>
        <end position="312"/>
    </location>
</feature>
<dbReference type="InterPro" id="IPR004840">
    <property type="entry name" value="Amino_acid_permease_CS"/>
</dbReference>
<evidence type="ECO:0000256" key="10">
    <source>
        <dbReference type="SAM" id="MobiDB-lite"/>
    </source>
</evidence>
<keyword evidence="7" id="KW-0029">Amino-acid transport</keyword>
<dbReference type="GO" id="GO:0055085">
    <property type="term" value="P:transmembrane transport"/>
    <property type="evidence" value="ECO:0007669"/>
    <property type="project" value="InterPro"/>
</dbReference>
<feature type="transmembrane region" description="Helical" evidence="11">
    <location>
        <begin position="51"/>
        <end position="71"/>
    </location>
</feature>
<dbReference type="InterPro" id="IPR004841">
    <property type="entry name" value="AA-permease/SLC12A_dom"/>
</dbReference>
<keyword evidence="14" id="KW-1185">Reference proteome</keyword>
<name>A0A4Q7TSH5_9MICO</name>
<feature type="compositionally biased region" description="Low complexity" evidence="10">
    <location>
        <begin position="474"/>
        <end position="484"/>
    </location>
</feature>
<evidence type="ECO:0000256" key="9">
    <source>
        <dbReference type="ARBA" id="ARBA00023136"/>
    </source>
</evidence>
<feature type="transmembrane region" description="Helical" evidence="11">
    <location>
        <begin position="136"/>
        <end position="158"/>
    </location>
</feature>
<evidence type="ECO:0000256" key="8">
    <source>
        <dbReference type="ARBA" id="ARBA00022989"/>
    </source>
</evidence>
<keyword evidence="8 11" id="KW-1133">Transmembrane helix</keyword>
<dbReference type="FunFam" id="1.20.1740.10:FF:000001">
    <property type="entry name" value="Amino acid permease"/>
    <property type="match status" value="1"/>
</dbReference>
<dbReference type="GO" id="GO:0006865">
    <property type="term" value="P:amino acid transport"/>
    <property type="evidence" value="ECO:0007669"/>
    <property type="project" value="UniProtKB-KW"/>
</dbReference>
<dbReference type="AlphaFoldDB" id="A0A4Q7TSH5"/>
<dbReference type="GO" id="GO:0005886">
    <property type="term" value="C:plasma membrane"/>
    <property type="evidence" value="ECO:0007669"/>
    <property type="project" value="UniProtKB-SubCell"/>
</dbReference>
<evidence type="ECO:0000313" key="14">
    <source>
        <dbReference type="Proteomes" id="UP000291832"/>
    </source>
</evidence>
<evidence type="ECO:0000256" key="7">
    <source>
        <dbReference type="ARBA" id="ARBA00022970"/>
    </source>
</evidence>
<sequence>MTNQSPAAGSAAPQAAHTLRRNLKSRHIQMIALGGAIGTGLFYGSSESIGLAGPSVLLTYLIGGVVIFLVVRALGEMSVDEPVSGAFSHYANKNWSARAGFVSGWNYWFNYIAVSMVELAVVGSFVNYWLPGIPGWVSAAFFLLLITGVNLVGVRLFGEFEFWLALIKVAAVIGMIVLGAIVVAIGINNSTDLPDPSFAHLWDQGGFFPLGLSGMLFALVVVMFSFGGTELVGITAGEAEEPERTIPRAINQVILRILIFYIGALAVIMAVVPWDRLDGQTSPFVQIFDRIGIAGAGHILNLVVLTAVISVYNSGLYANGRMLYSLAQQGNAPRYLRTVSQAGVPVAGILTSSAVTVIAVFVVFLWPDFAFQYLMSVALIAAIINWSMIMITQLKFRKRIGPEGVAALKFTLPFPRVTPWAVLAFFVLMVVLMSFHDGYRTAVIVGPIWLAVLLIAYQLKRRPGSAAGSDEVAADPAAQTAAPPGSTDAP</sequence>
<dbReference type="Proteomes" id="UP000291832">
    <property type="component" value="Unassembled WGS sequence"/>
</dbReference>
<dbReference type="PROSITE" id="PS00218">
    <property type="entry name" value="AMINO_ACID_PERMEASE_1"/>
    <property type="match status" value="1"/>
</dbReference>
<keyword evidence="4" id="KW-1003">Cell membrane</keyword>
<feature type="transmembrane region" description="Helical" evidence="11">
    <location>
        <begin position="373"/>
        <end position="396"/>
    </location>
</feature>
<dbReference type="RefSeq" id="WP_198677569.1">
    <property type="nucleotide sequence ID" value="NZ_QYAG01000002.1"/>
</dbReference>
<feature type="transmembrane region" description="Helical" evidence="11">
    <location>
        <begin position="28"/>
        <end position="45"/>
    </location>
</feature>
<feature type="transmembrane region" description="Helical" evidence="11">
    <location>
        <begin position="108"/>
        <end position="130"/>
    </location>
</feature>
<evidence type="ECO:0000256" key="3">
    <source>
        <dbReference type="ARBA" id="ARBA00022448"/>
    </source>
</evidence>
<comment type="subcellular location">
    <subcellularLocation>
        <location evidence="1">Cell inner membrane</location>
        <topology evidence="1">Multi-pass membrane protein</topology>
    </subcellularLocation>
</comment>
<comment type="similarity">
    <text evidence="2">Belongs to the amino acid-polyamine-organocation (APC) superfamily. Amino acid transporter (AAT) (TC 2.A.3.1) family.</text>
</comment>
<dbReference type="PANTHER" id="PTHR43495">
    <property type="entry name" value="GABA PERMEASE"/>
    <property type="match status" value="1"/>
</dbReference>
<evidence type="ECO:0000256" key="11">
    <source>
        <dbReference type="SAM" id="Phobius"/>
    </source>
</evidence>
<feature type="transmembrane region" description="Helical" evidence="11">
    <location>
        <begin position="207"/>
        <end position="232"/>
    </location>
</feature>
<dbReference type="EMBL" id="SHKI01000006">
    <property type="protein sequence ID" value="RZT62870.1"/>
    <property type="molecule type" value="Genomic_DNA"/>
</dbReference>
<keyword evidence="6 11" id="KW-0812">Transmembrane</keyword>
<comment type="caution">
    <text evidence="13">The sequence shown here is derived from an EMBL/GenBank/DDBJ whole genome shotgun (WGS) entry which is preliminary data.</text>
</comment>
<dbReference type="Gene3D" id="1.20.1740.10">
    <property type="entry name" value="Amino acid/polyamine transporter I"/>
    <property type="match status" value="1"/>
</dbReference>
<keyword evidence="9 11" id="KW-0472">Membrane</keyword>
<feature type="transmembrane region" description="Helical" evidence="11">
    <location>
        <begin position="417"/>
        <end position="435"/>
    </location>
</feature>
<feature type="transmembrane region" description="Helical" evidence="11">
    <location>
        <begin position="253"/>
        <end position="271"/>
    </location>
</feature>
<feature type="transmembrane region" description="Helical" evidence="11">
    <location>
        <begin position="165"/>
        <end position="187"/>
    </location>
</feature>
<dbReference type="PIRSF" id="PIRSF006060">
    <property type="entry name" value="AA_transporter"/>
    <property type="match status" value="1"/>
</dbReference>
<evidence type="ECO:0000256" key="2">
    <source>
        <dbReference type="ARBA" id="ARBA00008583"/>
    </source>
</evidence>
<gene>
    <name evidence="13" type="ORF">EV139_2576</name>
</gene>
<feature type="domain" description="Amino acid permease/ SLC12A" evidence="12">
    <location>
        <begin position="27"/>
        <end position="462"/>
    </location>
</feature>
<evidence type="ECO:0000313" key="13">
    <source>
        <dbReference type="EMBL" id="RZT62870.1"/>
    </source>
</evidence>
<feature type="transmembrane region" description="Helical" evidence="11">
    <location>
        <begin position="441"/>
        <end position="459"/>
    </location>
</feature>
<accession>A0A4Q7TSH5</accession>
<evidence type="ECO:0000256" key="1">
    <source>
        <dbReference type="ARBA" id="ARBA00004429"/>
    </source>
</evidence>
<evidence type="ECO:0000256" key="4">
    <source>
        <dbReference type="ARBA" id="ARBA00022475"/>
    </source>
</evidence>
<evidence type="ECO:0000256" key="6">
    <source>
        <dbReference type="ARBA" id="ARBA00022692"/>
    </source>
</evidence>
<dbReference type="PANTHER" id="PTHR43495:SF4">
    <property type="entry name" value="AROMATIC AMINO ACID TRANSPORT PROTEIN AROP"/>
    <property type="match status" value="1"/>
</dbReference>
<evidence type="ECO:0000256" key="5">
    <source>
        <dbReference type="ARBA" id="ARBA00022519"/>
    </source>
</evidence>
<evidence type="ECO:0000259" key="12">
    <source>
        <dbReference type="Pfam" id="PF00324"/>
    </source>
</evidence>
<organism evidence="13 14">
    <name type="scientific">Leucobacter luti</name>
    <dbReference type="NCBI Taxonomy" id="340320"/>
    <lineage>
        <taxon>Bacteria</taxon>
        <taxon>Bacillati</taxon>
        <taxon>Actinomycetota</taxon>
        <taxon>Actinomycetes</taxon>
        <taxon>Micrococcales</taxon>
        <taxon>Microbacteriaceae</taxon>
        <taxon>Leucobacter</taxon>
    </lineage>
</organism>
<proteinExistence type="inferred from homology"/>